<dbReference type="RefSeq" id="WP_380774081.1">
    <property type="nucleotide sequence ID" value="NZ_JBHUEO010000031.1"/>
</dbReference>
<dbReference type="EMBL" id="JBHUEO010000031">
    <property type="protein sequence ID" value="MFD1707359.1"/>
    <property type="molecule type" value="Genomic_DNA"/>
</dbReference>
<evidence type="ECO:0000313" key="1">
    <source>
        <dbReference type="EMBL" id="MFD1707359.1"/>
    </source>
</evidence>
<proteinExistence type="predicted"/>
<reference evidence="2" key="1">
    <citation type="journal article" date="2019" name="Int. J. Syst. Evol. Microbiol.">
        <title>The Global Catalogue of Microorganisms (GCM) 10K type strain sequencing project: providing services to taxonomists for standard genome sequencing and annotation.</title>
        <authorList>
            <consortium name="The Broad Institute Genomics Platform"/>
            <consortium name="The Broad Institute Genome Sequencing Center for Infectious Disease"/>
            <person name="Wu L."/>
            <person name="Ma J."/>
        </authorList>
    </citation>
    <scope>NUCLEOTIDE SEQUENCE [LARGE SCALE GENOMIC DNA]</scope>
    <source>
        <strain evidence="2">CGMCC 1.12295</strain>
    </source>
</reference>
<keyword evidence="2" id="KW-1185">Reference proteome</keyword>
<sequence>MCLIMLQQLGCPAVCIDAMEVFQFDHNIMEGTHFFKWKMNRKFLGLCFVSLIGEQRNRQDGQAVFFVEAIVIDEHSFIEVLLV</sequence>
<protein>
    <submittedName>
        <fullName evidence="1">Uncharacterized protein</fullName>
    </submittedName>
</protein>
<dbReference type="Proteomes" id="UP001597301">
    <property type="component" value="Unassembled WGS sequence"/>
</dbReference>
<gene>
    <name evidence="1" type="ORF">ACFSCZ_11515</name>
</gene>
<organism evidence="1 2">
    <name type="scientific">Siminovitchia sediminis</name>
    <dbReference type="NCBI Taxonomy" id="1274353"/>
    <lineage>
        <taxon>Bacteria</taxon>
        <taxon>Bacillati</taxon>
        <taxon>Bacillota</taxon>
        <taxon>Bacilli</taxon>
        <taxon>Bacillales</taxon>
        <taxon>Bacillaceae</taxon>
        <taxon>Siminovitchia</taxon>
    </lineage>
</organism>
<evidence type="ECO:0000313" key="2">
    <source>
        <dbReference type="Proteomes" id="UP001597301"/>
    </source>
</evidence>
<accession>A0ABW4KI30</accession>
<comment type="caution">
    <text evidence="1">The sequence shown here is derived from an EMBL/GenBank/DDBJ whole genome shotgun (WGS) entry which is preliminary data.</text>
</comment>
<name>A0ABW4KI30_9BACI</name>